<dbReference type="AlphaFoldDB" id="A0A7C0U604"/>
<accession>A0A7C0U604</accession>
<dbReference type="EMBL" id="DQWS01000028">
    <property type="protein sequence ID" value="HDD52570.1"/>
    <property type="molecule type" value="Genomic_DNA"/>
</dbReference>
<dbReference type="GO" id="GO:0030163">
    <property type="term" value="P:protein catabolic process"/>
    <property type="evidence" value="ECO:0007669"/>
    <property type="project" value="InterPro"/>
</dbReference>
<dbReference type="Pfam" id="PF02190">
    <property type="entry name" value="LON_substr_bdg"/>
    <property type="match status" value="1"/>
</dbReference>
<comment type="caution">
    <text evidence="3">The sequence shown here is derived from an EMBL/GenBank/DDBJ whole genome shotgun (WGS) entry which is preliminary data.</text>
</comment>
<dbReference type="GO" id="GO:0004252">
    <property type="term" value="F:serine-type endopeptidase activity"/>
    <property type="evidence" value="ECO:0007669"/>
    <property type="project" value="InterPro"/>
</dbReference>
<dbReference type="GO" id="GO:0005524">
    <property type="term" value="F:ATP binding"/>
    <property type="evidence" value="ECO:0007669"/>
    <property type="project" value="InterPro"/>
</dbReference>
<feature type="domain" description="Lon N-terminal" evidence="2">
    <location>
        <begin position="36"/>
        <end position="230"/>
    </location>
</feature>
<proteinExistence type="predicted"/>
<dbReference type="SUPFAM" id="SSF88697">
    <property type="entry name" value="PUA domain-like"/>
    <property type="match status" value="1"/>
</dbReference>
<dbReference type="InterPro" id="IPR015947">
    <property type="entry name" value="PUA-like_sf"/>
</dbReference>
<dbReference type="Gene3D" id="1.20.58.1480">
    <property type="match status" value="1"/>
</dbReference>
<organism evidence="3">
    <name type="scientific">Thermosulfidibacter takaii</name>
    <dbReference type="NCBI Taxonomy" id="412593"/>
    <lineage>
        <taxon>Bacteria</taxon>
        <taxon>Pseudomonadati</taxon>
        <taxon>Thermosulfidibacterota</taxon>
        <taxon>Thermosulfidibacteria</taxon>
        <taxon>Thermosulfidibacterales</taxon>
        <taxon>Thermosulfidibacteraceae</taxon>
    </lineage>
</organism>
<evidence type="ECO:0000259" key="2">
    <source>
        <dbReference type="PROSITE" id="PS51787"/>
    </source>
</evidence>
<dbReference type="InterPro" id="IPR046336">
    <property type="entry name" value="Lon_prtase_N_sf"/>
</dbReference>
<reference evidence="3" key="1">
    <citation type="journal article" date="2020" name="mSystems">
        <title>Genome- and Community-Level Interaction Insights into Carbon Utilization and Element Cycling Functions of Hydrothermarchaeota in Hydrothermal Sediment.</title>
        <authorList>
            <person name="Zhou Z."/>
            <person name="Liu Y."/>
            <person name="Xu W."/>
            <person name="Pan J."/>
            <person name="Luo Z.H."/>
            <person name="Li M."/>
        </authorList>
    </citation>
    <scope>NUCLEOTIDE SEQUENCE [LARGE SCALE GENOMIC DNA]</scope>
    <source>
        <strain evidence="3">HyVt-115</strain>
    </source>
</reference>
<gene>
    <name evidence="3" type="ORF">ENF32_00680</name>
</gene>
<dbReference type="Gene3D" id="2.30.130.40">
    <property type="entry name" value="LON domain-like"/>
    <property type="match status" value="1"/>
</dbReference>
<feature type="region of interest" description="Disordered" evidence="1">
    <location>
        <begin position="1"/>
        <end position="29"/>
    </location>
</feature>
<evidence type="ECO:0000313" key="3">
    <source>
        <dbReference type="EMBL" id="HDD52570.1"/>
    </source>
</evidence>
<dbReference type="InterPro" id="IPR003111">
    <property type="entry name" value="Lon_prtase_N"/>
</dbReference>
<evidence type="ECO:0000256" key="1">
    <source>
        <dbReference type="SAM" id="MobiDB-lite"/>
    </source>
</evidence>
<dbReference type="PROSITE" id="PS51787">
    <property type="entry name" value="LON_N"/>
    <property type="match status" value="1"/>
</dbReference>
<dbReference type="Proteomes" id="UP000885690">
    <property type="component" value="Unassembled WGS sequence"/>
</dbReference>
<dbReference type="SMART" id="SM00464">
    <property type="entry name" value="LON"/>
    <property type="match status" value="1"/>
</dbReference>
<sequence>MEKNEREAPLIWIPGGNREPETPPREEQEFSIPRELPLLPTRDVVAFPFMILPLFVGREASIKAVDEALSRDRLIFLVAQKRAEIEEPTPQDIHQVGTVGMIMRMLKLPDGRIKILVQGLAKGRIEEFTQIQPFYRIRISILEEPEIKETTLETEALVRSVREGLEKAVSLGKAIPPDLVVVVNNLEDPGKLADLVASNLGLKVEDAQQILETLNPMDRLKRVAQILYRE</sequence>
<feature type="non-terminal residue" evidence="3">
    <location>
        <position position="230"/>
    </location>
</feature>
<dbReference type="InterPro" id="IPR027065">
    <property type="entry name" value="Lon_Prtase"/>
</dbReference>
<protein>
    <submittedName>
        <fullName evidence="3">Endopeptidase La</fullName>
    </submittedName>
</protein>
<name>A0A7C0U604_9BACT</name>
<feature type="compositionally biased region" description="Basic and acidic residues" evidence="1">
    <location>
        <begin position="18"/>
        <end position="28"/>
    </location>
</feature>
<dbReference type="PANTHER" id="PTHR10046">
    <property type="entry name" value="ATP DEPENDENT LON PROTEASE FAMILY MEMBER"/>
    <property type="match status" value="1"/>
</dbReference>
<dbReference type="GO" id="GO:0004176">
    <property type="term" value="F:ATP-dependent peptidase activity"/>
    <property type="evidence" value="ECO:0007669"/>
    <property type="project" value="InterPro"/>
</dbReference>